<evidence type="ECO:0000313" key="2">
    <source>
        <dbReference type="Proteomes" id="UP000619033"/>
    </source>
</evidence>
<keyword evidence="2" id="KW-1185">Reference proteome</keyword>
<proteinExistence type="predicted"/>
<dbReference type="Proteomes" id="UP000619033">
    <property type="component" value="Unassembled WGS sequence"/>
</dbReference>
<dbReference type="AlphaFoldDB" id="A0A8J7MLR3"/>
<organism evidence="1 2">
    <name type="scientific">Fuscibacter oryzae</name>
    <dbReference type="NCBI Taxonomy" id="2803939"/>
    <lineage>
        <taxon>Bacteria</taxon>
        <taxon>Pseudomonadati</taxon>
        <taxon>Pseudomonadota</taxon>
        <taxon>Alphaproteobacteria</taxon>
        <taxon>Rhodobacterales</taxon>
        <taxon>Paracoccaceae</taxon>
        <taxon>Fuscibacter</taxon>
    </lineage>
</organism>
<gene>
    <name evidence="1" type="ORF">JI744_00080</name>
</gene>
<dbReference type="EMBL" id="JAESVP010000001">
    <property type="protein sequence ID" value="MBL4926487.1"/>
    <property type="molecule type" value="Genomic_DNA"/>
</dbReference>
<name>A0A8J7MLR3_9RHOB</name>
<sequence>MTAPGSDGLTFERNEVFRLFGQCILQLQHYEISLKSLIAAHRISIPASAVSEADIERARTNRVAQTNHHTLGTLIGEMTGSFLASDVGQDAVAASERLSAVDIRMGITLPPEDFAQTTADLRDLVVLRNFLVHHFLEQHDLGTLSGCLTAQRVLMDSLERVGQAHSDLCSWAEGMSQAREAMALYLQTGEFQDLIFKRASKT</sequence>
<accession>A0A8J7MLR3</accession>
<protein>
    <submittedName>
        <fullName evidence="1">Uncharacterized protein</fullName>
    </submittedName>
</protein>
<reference evidence="1" key="1">
    <citation type="submission" date="2021-01" db="EMBL/GenBank/DDBJ databases">
        <title>Genome seq and assembly of Tabrizicola sp. KVB23.</title>
        <authorList>
            <person name="Chhetri G."/>
        </authorList>
    </citation>
    <scope>NUCLEOTIDE SEQUENCE</scope>
    <source>
        <strain evidence="1">KVB23</strain>
    </source>
</reference>
<comment type="caution">
    <text evidence="1">The sequence shown here is derived from an EMBL/GenBank/DDBJ whole genome shotgun (WGS) entry which is preliminary data.</text>
</comment>
<dbReference type="RefSeq" id="WP_202657032.1">
    <property type="nucleotide sequence ID" value="NZ_JAESVP010000001.1"/>
</dbReference>
<evidence type="ECO:0000313" key="1">
    <source>
        <dbReference type="EMBL" id="MBL4926487.1"/>
    </source>
</evidence>